<evidence type="ECO:0000313" key="1">
    <source>
        <dbReference type="EMBL" id="CAI6352805.1"/>
    </source>
</evidence>
<dbReference type="EMBL" id="CARXXK010000002">
    <property type="protein sequence ID" value="CAI6352805.1"/>
    <property type="molecule type" value="Genomic_DNA"/>
</dbReference>
<gene>
    <name evidence="1" type="ORF">MEUPH1_LOCUS9004</name>
</gene>
<sequence>MNGFIKQEIMDEADNNCYASGLLQNIRDCNLSHSLEELAMLHIKSDNQEMNKAITNENIDTSNFIMQEITDEADDNYTSELLQQMRDCTVLHSPQELTMPHTKPDNQEMSGTIKNECIDEYMDTSDDHNKVIRLLPRKPRYETENTAASLNGEKNYEIDTIDLYEFEGFVCSISHASEFIAHVNSNLL</sequence>
<organism evidence="1 2">
    <name type="scientific">Macrosiphum euphorbiae</name>
    <name type="common">potato aphid</name>
    <dbReference type="NCBI Taxonomy" id="13131"/>
    <lineage>
        <taxon>Eukaryota</taxon>
        <taxon>Metazoa</taxon>
        <taxon>Ecdysozoa</taxon>
        <taxon>Arthropoda</taxon>
        <taxon>Hexapoda</taxon>
        <taxon>Insecta</taxon>
        <taxon>Pterygota</taxon>
        <taxon>Neoptera</taxon>
        <taxon>Paraneoptera</taxon>
        <taxon>Hemiptera</taxon>
        <taxon>Sternorrhyncha</taxon>
        <taxon>Aphidomorpha</taxon>
        <taxon>Aphidoidea</taxon>
        <taxon>Aphididae</taxon>
        <taxon>Macrosiphini</taxon>
        <taxon>Macrosiphum</taxon>
    </lineage>
</organism>
<evidence type="ECO:0000313" key="2">
    <source>
        <dbReference type="Proteomes" id="UP001160148"/>
    </source>
</evidence>
<reference evidence="1 2" key="1">
    <citation type="submission" date="2023-01" db="EMBL/GenBank/DDBJ databases">
        <authorList>
            <person name="Whitehead M."/>
        </authorList>
    </citation>
    <scope>NUCLEOTIDE SEQUENCE [LARGE SCALE GENOMIC DNA]</scope>
</reference>
<name>A0AAV0WAE0_9HEMI</name>
<dbReference type="Proteomes" id="UP001160148">
    <property type="component" value="Unassembled WGS sequence"/>
</dbReference>
<protein>
    <submittedName>
        <fullName evidence="1">Uncharacterized protein</fullName>
    </submittedName>
</protein>
<proteinExistence type="predicted"/>
<keyword evidence="2" id="KW-1185">Reference proteome</keyword>
<accession>A0AAV0WAE0</accession>
<dbReference type="AlphaFoldDB" id="A0AAV0WAE0"/>
<comment type="caution">
    <text evidence="1">The sequence shown here is derived from an EMBL/GenBank/DDBJ whole genome shotgun (WGS) entry which is preliminary data.</text>
</comment>